<dbReference type="SUPFAM" id="SSF64167">
    <property type="entry name" value="SurE-like"/>
    <property type="match status" value="1"/>
</dbReference>
<comment type="cofactor">
    <cofactor evidence="7">
        <name>a divalent metal cation</name>
        <dbReference type="ChEBI" id="CHEBI:60240"/>
    </cofactor>
    <text evidence="7">Binds 1 divalent metal cation per subunit.</text>
</comment>
<dbReference type="InterPro" id="IPR030048">
    <property type="entry name" value="SurE"/>
</dbReference>
<evidence type="ECO:0000256" key="1">
    <source>
        <dbReference type="ARBA" id="ARBA00000815"/>
    </source>
</evidence>
<dbReference type="Gene3D" id="3.40.1210.10">
    <property type="entry name" value="Survival protein SurE-like phosphatase/nucleotidase"/>
    <property type="match status" value="1"/>
</dbReference>
<gene>
    <name evidence="7 9" type="primary">surE</name>
    <name evidence="9" type="ORF">QFI96_002560</name>
</gene>
<feature type="domain" description="Survival protein SurE-like phosphatase/nucleotidase" evidence="8">
    <location>
        <begin position="9"/>
        <end position="191"/>
    </location>
</feature>
<dbReference type="InterPro" id="IPR036523">
    <property type="entry name" value="SurE-like_sf"/>
</dbReference>
<evidence type="ECO:0000256" key="3">
    <source>
        <dbReference type="ARBA" id="ARBA00022490"/>
    </source>
</evidence>
<feature type="binding site" evidence="7">
    <location>
        <position position="14"/>
    </location>
    <ligand>
        <name>a divalent metal cation</name>
        <dbReference type="ChEBI" id="CHEBI:60240"/>
    </ligand>
</feature>
<evidence type="ECO:0000259" key="8">
    <source>
        <dbReference type="Pfam" id="PF01975"/>
    </source>
</evidence>
<comment type="similarity">
    <text evidence="2 7">Belongs to the SurE nucleotidase family.</text>
</comment>
<comment type="catalytic activity">
    <reaction evidence="7">
        <text>[phosphate](n) + H2O = [phosphate](n-1) + phosphate + H(+)</text>
        <dbReference type="Rhea" id="RHEA:21528"/>
        <dbReference type="Rhea" id="RHEA-COMP:9859"/>
        <dbReference type="Rhea" id="RHEA-COMP:14279"/>
        <dbReference type="ChEBI" id="CHEBI:15377"/>
        <dbReference type="ChEBI" id="CHEBI:15378"/>
        <dbReference type="ChEBI" id="CHEBI:16838"/>
        <dbReference type="ChEBI" id="CHEBI:43474"/>
        <dbReference type="EC" id="3.6.1.11"/>
    </reaction>
</comment>
<dbReference type="EC" id="3.1.3.6" evidence="7"/>
<evidence type="ECO:0000313" key="10">
    <source>
        <dbReference type="Proteomes" id="UP001312893"/>
    </source>
</evidence>
<dbReference type="RefSeq" id="WP_261802972.1">
    <property type="nucleotide sequence ID" value="NZ_JARXNK020000096.1"/>
</dbReference>
<dbReference type="Pfam" id="PF01975">
    <property type="entry name" value="SurE"/>
    <property type="match status" value="1"/>
</dbReference>
<evidence type="ECO:0000256" key="7">
    <source>
        <dbReference type="HAMAP-Rule" id="MF_00060"/>
    </source>
</evidence>
<dbReference type="PANTHER" id="PTHR30457">
    <property type="entry name" value="5'-NUCLEOTIDASE SURE"/>
    <property type="match status" value="1"/>
</dbReference>
<reference evidence="9 10" key="1">
    <citation type="submission" date="2024-04" db="EMBL/GenBank/DDBJ databases">
        <title>Two novel Raoultella species associated with bleeding cankers of broadleaf hosts, Raoultella scottia sp. nov. and Raoultella lignicola sp. nov.</title>
        <authorList>
            <person name="Brady C.L."/>
        </authorList>
    </citation>
    <scope>NUCLEOTIDE SEQUENCE [LARGE SCALE GENOMIC DNA]</scope>
    <source>
        <strain evidence="9 10">TW_WC1a.1</strain>
    </source>
</reference>
<comment type="caution">
    <text evidence="9">The sequence shown here is derived from an EMBL/GenBank/DDBJ whole genome shotgun (WGS) entry which is preliminary data.</text>
</comment>
<name>A0ABU9F3Z6_9ENTR</name>
<dbReference type="HAMAP" id="MF_00060">
    <property type="entry name" value="SurE"/>
    <property type="match status" value="1"/>
</dbReference>
<comment type="catalytic activity">
    <reaction evidence="1 7">
        <text>a ribonucleoside 5'-phosphate + H2O = a ribonucleoside + phosphate</text>
        <dbReference type="Rhea" id="RHEA:12484"/>
        <dbReference type="ChEBI" id="CHEBI:15377"/>
        <dbReference type="ChEBI" id="CHEBI:18254"/>
        <dbReference type="ChEBI" id="CHEBI:43474"/>
        <dbReference type="ChEBI" id="CHEBI:58043"/>
        <dbReference type="EC" id="3.1.3.5"/>
    </reaction>
</comment>
<keyword evidence="4 7" id="KW-0479">Metal-binding</keyword>
<dbReference type="GO" id="GO:0008254">
    <property type="term" value="F:3'-nucleotidase activity"/>
    <property type="evidence" value="ECO:0007669"/>
    <property type="project" value="UniProtKB-EC"/>
</dbReference>
<evidence type="ECO:0000256" key="6">
    <source>
        <dbReference type="ARBA" id="ARBA00022801"/>
    </source>
</evidence>
<dbReference type="NCBIfam" id="TIGR00087">
    <property type="entry name" value="surE"/>
    <property type="match status" value="1"/>
</dbReference>
<dbReference type="EC" id="3.6.1.11" evidence="7"/>
<dbReference type="EMBL" id="JARXNK020000096">
    <property type="protein sequence ID" value="MEL0550583.1"/>
    <property type="molecule type" value="Genomic_DNA"/>
</dbReference>
<protein>
    <recommendedName>
        <fullName evidence="7">5'/3'-nucleotidase SurE</fullName>
        <ecNumber evidence="7">3.1.3.5</ecNumber>
        <ecNumber evidence="7">3.1.3.6</ecNumber>
    </recommendedName>
    <alternativeName>
        <fullName evidence="7">Exopolyphosphatase</fullName>
        <ecNumber evidence="7">3.6.1.11</ecNumber>
    </alternativeName>
    <alternativeName>
        <fullName evidence="7">Nucleoside monophosphate phosphohydrolase</fullName>
    </alternativeName>
</protein>
<comment type="catalytic activity">
    <reaction evidence="7">
        <text>a ribonucleoside 3'-phosphate + H2O = a ribonucleoside + phosphate</text>
        <dbReference type="Rhea" id="RHEA:10144"/>
        <dbReference type="ChEBI" id="CHEBI:13197"/>
        <dbReference type="ChEBI" id="CHEBI:15377"/>
        <dbReference type="ChEBI" id="CHEBI:18254"/>
        <dbReference type="ChEBI" id="CHEBI:43474"/>
        <dbReference type="EC" id="3.1.3.6"/>
    </reaction>
</comment>
<dbReference type="PANTHER" id="PTHR30457:SF12">
    <property type="entry name" value="5'_3'-NUCLEOTIDASE SURE"/>
    <property type="match status" value="1"/>
</dbReference>
<evidence type="ECO:0000313" key="9">
    <source>
        <dbReference type="EMBL" id="MEL0550583.1"/>
    </source>
</evidence>
<feature type="binding site" evidence="7">
    <location>
        <position position="99"/>
    </location>
    <ligand>
        <name>a divalent metal cation</name>
        <dbReference type="ChEBI" id="CHEBI:60240"/>
    </ligand>
</feature>
<comment type="function">
    <text evidence="7">Nucleotidase with a broad substrate specificity as it can dephosphorylate various ribo- and deoxyribonucleoside 5'-monophosphates and ribonucleoside 3'-monophosphates with highest affinity to 3'-AMP. Also hydrolyzes polyphosphate (exopolyphosphatase activity) with the preference for short-chain-length substrates (P20-25). Might be involved in the regulation of dNTP and NTP pools, and in the turnover of 3'-mononucleotides produced by numerous intracellular RNases (T1, T2, and F) during the degradation of various RNAs.</text>
</comment>
<evidence type="ECO:0000256" key="2">
    <source>
        <dbReference type="ARBA" id="ARBA00011062"/>
    </source>
</evidence>
<accession>A0ABU9F3Z6</accession>
<keyword evidence="10" id="KW-1185">Reference proteome</keyword>
<proteinExistence type="inferred from homology"/>
<feature type="binding site" evidence="7">
    <location>
        <position position="46"/>
    </location>
    <ligand>
        <name>a divalent metal cation</name>
        <dbReference type="ChEBI" id="CHEBI:60240"/>
    </ligand>
</feature>
<comment type="subcellular location">
    <subcellularLocation>
        <location evidence="7">Cytoplasm</location>
    </subcellularLocation>
</comment>
<dbReference type="EC" id="3.1.3.5" evidence="7"/>
<dbReference type="NCBIfam" id="NF001490">
    <property type="entry name" value="PRK00346.1-4"/>
    <property type="match status" value="1"/>
</dbReference>
<keyword evidence="3 7" id="KW-0963">Cytoplasm</keyword>
<feature type="binding site" evidence="7">
    <location>
        <position position="15"/>
    </location>
    <ligand>
        <name>a divalent metal cation</name>
        <dbReference type="ChEBI" id="CHEBI:60240"/>
    </ligand>
</feature>
<evidence type="ECO:0000256" key="5">
    <source>
        <dbReference type="ARBA" id="ARBA00022741"/>
    </source>
</evidence>
<dbReference type="Proteomes" id="UP001312893">
    <property type="component" value="Unassembled WGS sequence"/>
</dbReference>
<sequence>MAQKCLQRILLVNDDGIDAPGIKLLEGVAEQFADEVWVVAPATDKSGVANSVSLREPVRVEQRGEHRFAVHGTPADCVTVAVRQLMKEQPPQLLLSGINNGSNIGFETVLSGTVGAATTGLLFGVPSIALSQDKRPEDVINWRTAAAFCFPVLETLLSRGLPADCFLSINFPDLPAEKVRGIKATRQGIGKVKGLQVVPTTDPHGENYFWIRVEHGLTAFPSYSEAGAVSEGYISVTPLMFERTATESWHQLSVILNSPHESLT</sequence>
<dbReference type="InterPro" id="IPR002828">
    <property type="entry name" value="SurE-like_Pase/nucleotidase"/>
</dbReference>
<keyword evidence="6 7" id="KW-0378">Hydrolase</keyword>
<keyword evidence="5 7" id="KW-0547">Nucleotide-binding</keyword>
<organism evidence="9 10">
    <name type="scientific">Raoultella lignicola</name>
    <dbReference type="NCBI Taxonomy" id="3040939"/>
    <lineage>
        <taxon>Bacteria</taxon>
        <taxon>Pseudomonadati</taxon>
        <taxon>Pseudomonadota</taxon>
        <taxon>Gammaproteobacteria</taxon>
        <taxon>Enterobacterales</taxon>
        <taxon>Enterobacteriaceae</taxon>
        <taxon>Klebsiella/Raoultella group</taxon>
        <taxon>Raoultella</taxon>
    </lineage>
</organism>
<evidence type="ECO:0000256" key="4">
    <source>
        <dbReference type="ARBA" id="ARBA00022723"/>
    </source>
</evidence>